<dbReference type="EMBL" id="CP097321">
    <property type="protein sequence ID" value="UQX13401.1"/>
    <property type="molecule type" value="Genomic_DNA"/>
</dbReference>
<protein>
    <submittedName>
        <fullName evidence="1">Helix-turn-helix domain-containing protein</fullName>
    </submittedName>
</protein>
<evidence type="ECO:0000313" key="1">
    <source>
        <dbReference type="EMBL" id="UQX13401.1"/>
    </source>
</evidence>
<accession>A0ABY4QTJ8</accession>
<reference evidence="1" key="1">
    <citation type="submission" date="2022-05" db="EMBL/GenBank/DDBJ databases">
        <title>A methanotrophic Mycobacterium dominates a cave microbial ecosystem.</title>
        <authorList>
            <person name="Van Spanning R.J.M."/>
            <person name="Guan Q."/>
            <person name="Melkonian C."/>
            <person name="Gallant J."/>
            <person name="Polerecky L."/>
            <person name="Flot J.-F."/>
            <person name="Brandt B.W."/>
            <person name="Braster M."/>
            <person name="Iturbe Espinoza P."/>
            <person name="Aerts J."/>
            <person name="Meima-Franke M."/>
            <person name="Piersma S.R."/>
            <person name="Bunduc C."/>
            <person name="Ummels R."/>
            <person name="Pain A."/>
            <person name="Fleming E.J."/>
            <person name="van der Wel N."/>
            <person name="Gherman V.D."/>
            <person name="Sarbu S.M."/>
            <person name="Bodelier P.L.E."/>
            <person name="Bitter W."/>
        </authorList>
    </citation>
    <scope>NUCLEOTIDE SEQUENCE</scope>
    <source>
        <strain evidence="1">Sulfur Cave</strain>
        <plasmid evidence="1">unnamed</plasmid>
    </source>
</reference>
<gene>
    <name evidence="1" type="ORF">M5I08_24625</name>
</gene>
<dbReference type="Proteomes" id="UP001056610">
    <property type="component" value="Plasmid unnamed"/>
</dbReference>
<name>A0ABY4QTJ8_9MYCO</name>
<proteinExistence type="predicted"/>
<sequence length="50" mass="5596">MEQTAQVLRLWDQRVPTTTIATRTGVHRDTVTNIVRAAESLMAGADRMRA</sequence>
<dbReference type="Pfam" id="PF13384">
    <property type="entry name" value="HTH_23"/>
    <property type="match status" value="1"/>
</dbReference>
<keyword evidence="2" id="KW-1185">Reference proteome</keyword>
<evidence type="ECO:0000313" key="2">
    <source>
        <dbReference type="Proteomes" id="UP001056610"/>
    </source>
</evidence>
<organism evidence="1 2">
    <name type="scientific">Candidatus Mycobacterium methanotrophicum</name>
    <dbReference type="NCBI Taxonomy" id="2943498"/>
    <lineage>
        <taxon>Bacteria</taxon>
        <taxon>Bacillati</taxon>
        <taxon>Actinomycetota</taxon>
        <taxon>Actinomycetes</taxon>
        <taxon>Mycobacteriales</taxon>
        <taxon>Mycobacteriaceae</taxon>
        <taxon>Mycobacterium</taxon>
    </lineage>
</organism>
<geneLocation type="plasmid" evidence="1 2">
    <name>unnamed</name>
</geneLocation>
<dbReference type="RefSeq" id="WP_249763477.1">
    <property type="nucleotide sequence ID" value="NZ_CP097321.1"/>
</dbReference>
<keyword evidence="1" id="KW-0614">Plasmid</keyword>